<dbReference type="InterPro" id="IPR006016">
    <property type="entry name" value="UspA"/>
</dbReference>
<name>A0ABN6DAY4_9BURK</name>
<organism evidence="3 4">
    <name type="scientific">Rhodoferax lithotrophicus</name>
    <dbReference type="NCBI Taxonomy" id="2798804"/>
    <lineage>
        <taxon>Bacteria</taxon>
        <taxon>Pseudomonadati</taxon>
        <taxon>Pseudomonadota</taxon>
        <taxon>Betaproteobacteria</taxon>
        <taxon>Burkholderiales</taxon>
        <taxon>Comamonadaceae</taxon>
        <taxon>Rhodoferax</taxon>
    </lineage>
</organism>
<evidence type="ECO:0000313" key="4">
    <source>
        <dbReference type="Proteomes" id="UP000824366"/>
    </source>
</evidence>
<dbReference type="PANTHER" id="PTHR46268:SF15">
    <property type="entry name" value="UNIVERSAL STRESS PROTEIN HP_0031"/>
    <property type="match status" value="1"/>
</dbReference>
<comment type="similarity">
    <text evidence="1">Belongs to the universal stress protein A family.</text>
</comment>
<dbReference type="SUPFAM" id="SSF52402">
    <property type="entry name" value="Adenine nucleotide alpha hydrolases-like"/>
    <property type="match status" value="1"/>
</dbReference>
<dbReference type="PANTHER" id="PTHR46268">
    <property type="entry name" value="STRESS RESPONSE PROTEIN NHAX"/>
    <property type="match status" value="1"/>
</dbReference>
<dbReference type="InterPro" id="IPR006015">
    <property type="entry name" value="Universal_stress_UspA"/>
</dbReference>
<protein>
    <submittedName>
        <fullName evidence="3">TRAP-T-associated universal stress protein TeaD</fullName>
    </submittedName>
</protein>
<dbReference type="CDD" id="cd00293">
    <property type="entry name" value="USP-like"/>
    <property type="match status" value="1"/>
</dbReference>
<feature type="domain" description="UspA" evidence="2">
    <location>
        <begin position="1"/>
        <end position="146"/>
    </location>
</feature>
<gene>
    <name evidence="3" type="ORF">MIZ03_4053</name>
</gene>
<dbReference type="Proteomes" id="UP000824366">
    <property type="component" value="Chromosome"/>
</dbReference>
<dbReference type="Pfam" id="PF00582">
    <property type="entry name" value="Usp"/>
    <property type="match status" value="1"/>
</dbReference>
<evidence type="ECO:0000256" key="1">
    <source>
        <dbReference type="ARBA" id="ARBA00008791"/>
    </source>
</evidence>
<evidence type="ECO:0000313" key="3">
    <source>
        <dbReference type="EMBL" id="BCO29141.1"/>
    </source>
</evidence>
<evidence type="ECO:0000259" key="2">
    <source>
        <dbReference type="Pfam" id="PF00582"/>
    </source>
</evidence>
<dbReference type="EMBL" id="AP024238">
    <property type="protein sequence ID" value="BCO29141.1"/>
    <property type="molecule type" value="Genomic_DNA"/>
</dbReference>
<dbReference type="InterPro" id="IPR014729">
    <property type="entry name" value="Rossmann-like_a/b/a_fold"/>
</dbReference>
<proteinExistence type="inferred from homology"/>
<sequence length="169" mass="18763">MYRKILVVVDDRVTTQSTICQAIAMAQVHRADIHFFYVMPHYELTSFDMLPVADLPPDEFQNKANAQAHKLLTQACEMAEQAGVQSYQAMSSGKDDAKCVADAAEKRHCDLIVVGTEGSNAVMRILNGSIIPGLISVATKPVLVCRDTGSRDELKRKANATQYARHRRR</sequence>
<reference evidence="3 4" key="1">
    <citation type="journal article" date="2021" name="Microbiol. Spectr.">
        <title>A Single Bacterium Capable of Oxidation and Reduction of Iron at Circumneutral pH.</title>
        <authorList>
            <person name="Kato S."/>
            <person name="Ohkuma M."/>
        </authorList>
    </citation>
    <scope>NUCLEOTIDE SEQUENCE [LARGE SCALE GENOMIC DNA]</scope>
    <source>
        <strain evidence="3 4">MIZ03</strain>
    </source>
</reference>
<accession>A0ABN6DAY4</accession>
<keyword evidence="4" id="KW-1185">Reference proteome</keyword>
<dbReference type="Gene3D" id="3.40.50.620">
    <property type="entry name" value="HUPs"/>
    <property type="match status" value="1"/>
</dbReference>
<dbReference type="PRINTS" id="PR01438">
    <property type="entry name" value="UNVRSLSTRESS"/>
</dbReference>